<evidence type="ECO:0000313" key="2">
    <source>
        <dbReference type="WBParaSite" id="JU765_v2.g2598.t1"/>
    </source>
</evidence>
<name>A0AC34R215_9BILA</name>
<dbReference type="WBParaSite" id="JU765_v2.g2598.t1">
    <property type="protein sequence ID" value="JU765_v2.g2598.t1"/>
    <property type="gene ID" value="JU765_v2.g2598"/>
</dbReference>
<dbReference type="Proteomes" id="UP000887576">
    <property type="component" value="Unplaced"/>
</dbReference>
<protein>
    <submittedName>
        <fullName evidence="2">Non-specific serine/threonine protein kinase</fullName>
    </submittedName>
</protein>
<reference evidence="2" key="1">
    <citation type="submission" date="2022-11" db="UniProtKB">
        <authorList>
            <consortium name="WormBaseParasite"/>
        </authorList>
    </citation>
    <scope>IDENTIFICATION</scope>
</reference>
<proteinExistence type="predicted"/>
<accession>A0AC34R215</accession>
<evidence type="ECO:0000313" key="1">
    <source>
        <dbReference type="Proteomes" id="UP000887576"/>
    </source>
</evidence>
<organism evidence="1 2">
    <name type="scientific">Panagrolaimus sp. JU765</name>
    <dbReference type="NCBI Taxonomy" id="591449"/>
    <lineage>
        <taxon>Eukaryota</taxon>
        <taxon>Metazoa</taxon>
        <taxon>Ecdysozoa</taxon>
        <taxon>Nematoda</taxon>
        <taxon>Chromadorea</taxon>
        <taxon>Rhabditida</taxon>
        <taxon>Tylenchina</taxon>
        <taxon>Panagrolaimomorpha</taxon>
        <taxon>Panagrolaimoidea</taxon>
        <taxon>Panagrolaimidae</taxon>
        <taxon>Panagrolaimus</taxon>
    </lineage>
</organism>
<sequence length="526" mass="60956">MGRFNVTAMRYMESEHFRVLLAIEMGMKNHEVVPLQLISAVANFHRGATFRLLGDLIKNKLVSYEHGKKFNGYRLNVSGYDYLALRALCAREVVGSVGNQIGVGKESDVFVGGDMSRNDLVLKFHRLGRTSFRKIKEKRDYHKKRHYCSWLYLSRIAALKEFTFLKALSDRKFPVPKAIDVCRHTVVMGLIDGLTLCHVDSLSNVEEVYDKLMSLIMRFARYGLIHGDFNEFNIMLTNDEEIIVIDFPQMVSIDHPNAEFYFDRDVQCVRDFFRRKFGFDSEDYPRFDEVERKHNLDIELEASGFTKEMQLDLNQAYDKGDFEAHEDDQSDDESEDEEGEEEVENDDQEYDQKELDDIKEEAEEQKEALKKESRFNEWLESAQNRLNEMAAADHIGDEIPELVSMNEEQMEKYRAAIEEAEQKLKDAKLSEEESDDELIPPNEENETTGKKGKRTGDFKPRGKVTEARSVYSTGSTIAPADIRKRLMQQKSRAKKEKLKVKGKECAVRRGRKDNVDLIKEYAGWAF</sequence>